<evidence type="ECO:0000313" key="3">
    <source>
        <dbReference type="Proteomes" id="UP000268093"/>
    </source>
</evidence>
<dbReference type="PANTHER" id="PTHR43591:SF50">
    <property type="entry name" value="METHYLTRANSFERASE DOMAIN-CONTAINING PROTEIN-RELATED"/>
    <property type="match status" value="1"/>
</dbReference>
<dbReference type="GO" id="GO:0008757">
    <property type="term" value="F:S-adenosylmethionine-dependent methyltransferase activity"/>
    <property type="evidence" value="ECO:0007669"/>
    <property type="project" value="InterPro"/>
</dbReference>
<dbReference type="SUPFAM" id="SSF53335">
    <property type="entry name" value="S-adenosyl-L-methionine-dependent methyltransferases"/>
    <property type="match status" value="1"/>
</dbReference>
<dbReference type="CDD" id="cd02440">
    <property type="entry name" value="AdoMet_MTases"/>
    <property type="match status" value="1"/>
</dbReference>
<reference evidence="2 3" key="1">
    <citation type="journal article" date="2018" name="New Phytol.">
        <title>Phylogenomics of Endogonaceae and evolution of mycorrhizas within Mucoromycota.</title>
        <authorList>
            <person name="Chang Y."/>
            <person name="Desiro A."/>
            <person name="Na H."/>
            <person name="Sandor L."/>
            <person name="Lipzen A."/>
            <person name="Clum A."/>
            <person name="Barry K."/>
            <person name="Grigoriev I.V."/>
            <person name="Martin F.M."/>
            <person name="Stajich J.E."/>
            <person name="Smith M.E."/>
            <person name="Bonito G."/>
            <person name="Spatafora J.W."/>
        </authorList>
    </citation>
    <scope>NUCLEOTIDE SEQUENCE [LARGE SCALE GENOMIC DNA]</scope>
    <source>
        <strain evidence="2 3">GMNB39</strain>
    </source>
</reference>
<evidence type="ECO:0000259" key="1">
    <source>
        <dbReference type="Pfam" id="PF08241"/>
    </source>
</evidence>
<organism evidence="2 3">
    <name type="scientific">Jimgerdemannia flammicorona</name>
    <dbReference type="NCBI Taxonomy" id="994334"/>
    <lineage>
        <taxon>Eukaryota</taxon>
        <taxon>Fungi</taxon>
        <taxon>Fungi incertae sedis</taxon>
        <taxon>Mucoromycota</taxon>
        <taxon>Mucoromycotina</taxon>
        <taxon>Endogonomycetes</taxon>
        <taxon>Endogonales</taxon>
        <taxon>Endogonaceae</taxon>
        <taxon>Jimgerdemannia</taxon>
    </lineage>
</organism>
<sequence length="150" mass="16959">MVYGSEFPNSSFVGVDISDMFPQAIKPPNTTFTVANVLDGLPFEDNSFDYVFQRLLVFAFTRSQWAIAIRELIRVTKPGGWIELSESDTEPQRTGSVTREMSQRVTHALRARGIDPLIARSIDKPLILHDLEDVRTQFISIPLYWGGRLG</sequence>
<dbReference type="Pfam" id="PF08241">
    <property type="entry name" value="Methyltransf_11"/>
    <property type="match status" value="1"/>
</dbReference>
<keyword evidence="3" id="KW-1185">Reference proteome</keyword>
<dbReference type="EMBL" id="RBNI01003531">
    <property type="protein sequence ID" value="RUP48256.1"/>
    <property type="molecule type" value="Genomic_DNA"/>
</dbReference>
<protein>
    <recommendedName>
        <fullName evidence="1">Methyltransferase type 11 domain-containing protein</fullName>
    </recommendedName>
</protein>
<evidence type="ECO:0000313" key="2">
    <source>
        <dbReference type="EMBL" id="RUP48256.1"/>
    </source>
</evidence>
<dbReference type="InterPro" id="IPR013216">
    <property type="entry name" value="Methyltransf_11"/>
</dbReference>
<dbReference type="Proteomes" id="UP000268093">
    <property type="component" value="Unassembled WGS sequence"/>
</dbReference>
<feature type="domain" description="Methyltransferase type 11" evidence="1">
    <location>
        <begin position="10"/>
        <end position="82"/>
    </location>
</feature>
<comment type="caution">
    <text evidence="2">The sequence shown here is derived from an EMBL/GenBank/DDBJ whole genome shotgun (WGS) entry which is preliminary data.</text>
</comment>
<gene>
    <name evidence="2" type="ORF">BC936DRAFT_144786</name>
</gene>
<dbReference type="Gene3D" id="3.40.50.150">
    <property type="entry name" value="Vaccinia Virus protein VP39"/>
    <property type="match status" value="1"/>
</dbReference>
<name>A0A433DBQ4_9FUNG</name>
<dbReference type="InterPro" id="IPR029063">
    <property type="entry name" value="SAM-dependent_MTases_sf"/>
</dbReference>
<dbReference type="AlphaFoldDB" id="A0A433DBQ4"/>
<dbReference type="PANTHER" id="PTHR43591">
    <property type="entry name" value="METHYLTRANSFERASE"/>
    <property type="match status" value="1"/>
</dbReference>
<proteinExistence type="predicted"/>
<feature type="non-terminal residue" evidence="2">
    <location>
        <position position="150"/>
    </location>
</feature>
<dbReference type="OrthoDB" id="2013972at2759"/>
<accession>A0A433DBQ4</accession>